<sequence length="218" mass="24600">MASSSKIPSFDFCIALLGSGGVGKTSLLRSFLGEEFNENHVPTVDDYYVHSLAVDGSHFTICIVDTAGSYSFPVMRKLALSSSHGFIVMYALDNILSFKEAVRTMEEITELRGKSGESVPVILVGNKLDIEVADREVTARQGHESLSVLSRLEGEYIETSAKIDFRVEKVFLEMIRTLVYNSREKERKSRRMKLTKRRKKRRGKGSKFRQENSECTIM</sequence>
<gene>
    <name evidence="4" type="ORF">PLOB_00035782</name>
</gene>
<dbReference type="SMART" id="SM00175">
    <property type="entry name" value="RAB"/>
    <property type="match status" value="1"/>
</dbReference>
<feature type="compositionally biased region" description="Basic residues" evidence="3">
    <location>
        <begin position="188"/>
        <end position="207"/>
    </location>
</feature>
<dbReference type="PROSITE" id="PS51421">
    <property type="entry name" value="RAS"/>
    <property type="match status" value="1"/>
</dbReference>
<dbReference type="InterPro" id="IPR005225">
    <property type="entry name" value="Small_GTP-bd"/>
</dbReference>
<evidence type="ECO:0000256" key="2">
    <source>
        <dbReference type="ARBA" id="ARBA00023134"/>
    </source>
</evidence>
<dbReference type="SMART" id="SM00174">
    <property type="entry name" value="RHO"/>
    <property type="match status" value="1"/>
</dbReference>
<name>A0ABN8N1U6_9CNID</name>
<organism evidence="4 5">
    <name type="scientific">Porites lobata</name>
    <dbReference type="NCBI Taxonomy" id="104759"/>
    <lineage>
        <taxon>Eukaryota</taxon>
        <taxon>Metazoa</taxon>
        <taxon>Cnidaria</taxon>
        <taxon>Anthozoa</taxon>
        <taxon>Hexacorallia</taxon>
        <taxon>Scleractinia</taxon>
        <taxon>Fungiina</taxon>
        <taxon>Poritidae</taxon>
        <taxon>Porites</taxon>
    </lineage>
</organism>
<comment type="caution">
    <text evidence="4">The sequence shown here is derived from an EMBL/GenBank/DDBJ whole genome shotgun (WGS) entry which is preliminary data.</text>
</comment>
<proteinExistence type="predicted"/>
<feature type="region of interest" description="Disordered" evidence="3">
    <location>
        <begin position="186"/>
        <end position="218"/>
    </location>
</feature>
<dbReference type="Proteomes" id="UP001159405">
    <property type="component" value="Unassembled WGS sequence"/>
</dbReference>
<dbReference type="InterPro" id="IPR020849">
    <property type="entry name" value="Small_GTPase_Ras-type"/>
</dbReference>
<keyword evidence="2" id="KW-0342">GTP-binding</keyword>
<dbReference type="InterPro" id="IPR027417">
    <property type="entry name" value="P-loop_NTPase"/>
</dbReference>
<keyword evidence="5" id="KW-1185">Reference proteome</keyword>
<evidence type="ECO:0000313" key="5">
    <source>
        <dbReference type="Proteomes" id="UP001159405"/>
    </source>
</evidence>
<dbReference type="NCBIfam" id="TIGR00231">
    <property type="entry name" value="small_GTP"/>
    <property type="match status" value="1"/>
</dbReference>
<dbReference type="PANTHER" id="PTHR24070">
    <property type="entry name" value="RAS, DI-RAS, AND RHEB FAMILY MEMBERS OF SMALL GTPASE SUPERFAMILY"/>
    <property type="match status" value="1"/>
</dbReference>
<evidence type="ECO:0000256" key="3">
    <source>
        <dbReference type="SAM" id="MobiDB-lite"/>
    </source>
</evidence>
<dbReference type="PRINTS" id="PR00449">
    <property type="entry name" value="RASTRNSFRMNG"/>
</dbReference>
<keyword evidence="1" id="KW-0547">Nucleotide-binding</keyword>
<reference evidence="4 5" key="1">
    <citation type="submission" date="2022-05" db="EMBL/GenBank/DDBJ databases">
        <authorList>
            <consortium name="Genoscope - CEA"/>
            <person name="William W."/>
        </authorList>
    </citation>
    <scope>NUCLEOTIDE SEQUENCE [LARGE SCALE GENOMIC DNA]</scope>
</reference>
<dbReference type="PROSITE" id="PS51419">
    <property type="entry name" value="RAB"/>
    <property type="match status" value="1"/>
</dbReference>
<accession>A0ABN8N1U6</accession>
<evidence type="ECO:0000256" key="1">
    <source>
        <dbReference type="ARBA" id="ARBA00022741"/>
    </source>
</evidence>
<dbReference type="Pfam" id="PF00071">
    <property type="entry name" value="Ras"/>
    <property type="match status" value="1"/>
</dbReference>
<evidence type="ECO:0000313" key="4">
    <source>
        <dbReference type="EMBL" id="CAH3037059.1"/>
    </source>
</evidence>
<dbReference type="InterPro" id="IPR001806">
    <property type="entry name" value="Small_GTPase"/>
</dbReference>
<dbReference type="SMART" id="SM00173">
    <property type="entry name" value="RAS"/>
    <property type="match status" value="1"/>
</dbReference>
<dbReference type="PROSITE" id="PS51420">
    <property type="entry name" value="RHO"/>
    <property type="match status" value="1"/>
</dbReference>
<dbReference type="SUPFAM" id="SSF52540">
    <property type="entry name" value="P-loop containing nucleoside triphosphate hydrolases"/>
    <property type="match status" value="1"/>
</dbReference>
<dbReference type="Gene3D" id="3.40.50.300">
    <property type="entry name" value="P-loop containing nucleotide triphosphate hydrolases"/>
    <property type="match status" value="1"/>
</dbReference>
<protein>
    <submittedName>
        <fullName evidence="4">Uncharacterized protein</fullName>
    </submittedName>
</protein>
<dbReference type="EMBL" id="CALNXK010000005">
    <property type="protein sequence ID" value="CAH3037059.1"/>
    <property type="molecule type" value="Genomic_DNA"/>
</dbReference>